<reference evidence="3" key="1">
    <citation type="submission" date="2021-01" db="UniProtKB">
        <authorList>
            <consortium name="EnsemblMetazoa"/>
        </authorList>
    </citation>
    <scope>IDENTIFICATION</scope>
</reference>
<dbReference type="AlphaFoldDB" id="A0A7M5X356"/>
<proteinExistence type="predicted"/>
<evidence type="ECO:0000256" key="1">
    <source>
        <dbReference type="SAM" id="MobiDB-lite"/>
    </source>
</evidence>
<dbReference type="PANTHER" id="PTHR35170">
    <property type="entry name" value="PROTEIN DD3-3"/>
    <property type="match status" value="1"/>
</dbReference>
<evidence type="ECO:0000313" key="4">
    <source>
        <dbReference type="Proteomes" id="UP000594262"/>
    </source>
</evidence>
<feature type="region of interest" description="Disordered" evidence="1">
    <location>
        <begin position="144"/>
        <end position="166"/>
    </location>
</feature>
<feature type="signal peptide" evidence="2">
    <location>
        <begin position="1"/>
        <end position="19"/>
    </location>
</feature>
<evidence type="ECO:0008006" key="5">
    <source>
        <dbReference type="Google" id="ProtNLM"/>
    </source>
</evidence>
<sequence>MRGLGRIVFMLAIVTYISCDIYMHSPRGSNNRLAEKSANRNNANRVFDSQNNNRGGYNVGDKFNSAAGNTASKQYQMTHFMSSKRVNRNPESPEGQSILPIEWTNQHGAGGSEDVASNKMNTNFVIQYLAQPVDGDFRARDQQAMVRDGTSQSTPQYGGPPNNEQEKQWIQRRANNIKTDRVVQEQMEMYDKCLKRRRNGGLFTADQKVRSQAIHTRQNPNGQRRGYECPEERDYYPYWHPTEWKDIVVFAHNKSWCGYYQEESFNVKAKHECVEGWPENKNRPRHYSLHNNEKDCVKAGGKWVAFVNYLERTKLNKPQCDAANRNNDNKANGIHYTWGIPMRTGTSARDITPSLKEECLVALNPPDCKESPFSRDNHLGNGEFLENLRYDWVLPYFPSGIKHRIVLRIRYNISTDDYDPWMTNSSYNKNLKTAVRSPVEQNPAVDIGALNIPMRLAINTAQYGRTFQDRSHMFYLEKRPTTIRDERLFNVQVRGKRGNIVQTYPAVEYDFFPTNLKMTTKDLVHFQWTGSNTHNNGNPAGDGQAGNDGEGKAGTDRNNILPLADRLDNYPLPIEDQRSFIRQSVLKWAYNINLKDLGKYKQDDVAVMLASSGYYRCVKATTCGGESLQSKGQMDKLLNNAPASFGGVVLQIRKAGEYYYTCTRNNNFSNRSQKGTLIVA</sequence>
<evidence type="ECO:0000313" key="3">
    <source>
        <dbReference type="EnsemblMetazoa" id="CLYHEMP016834.1"/>
    </source>
</evidence>
<keyword evidence="4" id="KW-1185">Reference proteome</keyword>
<dbReference type="Proteomes" id="UP000594262">
    <property type="component" value="Unplaced"/>
</dbReference>
<organism evidence="3 4">
    <name type="scientific">Clytia hemisphaerica</name>
    <dbReference type="NCBI Taxonomy" id="252671"/>
    <lineage>
        <taxon>Eukaryota</taxon>
        <taxon>Metazoa</taxon>
        <taxon>Cnidaria</taxon>
        <taxon>Hydrozoa</taxon>
        <taxon>Hydroidolina</taxon>
        <taxon>Leptothecata</taxon>
        <taxon>Obeliida</taxon>
        <taxon>Clytiidae</taxon>
        <taxon>Clytia</taxon>
    </lineage>
</organism>
<dbReference type="RefSeq" id="XP_066931480.1">
    <property type="nucleotide sequence ID" value="XM_067075379.1"/>
</dbReference>
<feature type="region of interest" description="Disordered" evidence="1">
    <location>
        <begin position="530"/>
        <end position="558"/>
    </location>
</feature>
<keyword evidence="2" id="KW-0732">Signal</keyword>
<feature type="chain" id="PRO_5029891417" description="Protein DD3-3" evidence="2">
    <location>
        <begin position="20"/>
        <end position="680"/>
    </location>
</feature>
<name>A0A7M5X356_9CNID</name>
<dbReference type="InterPro" id="IPR053320">
    <property type="entry name" value="Protein_DD3-3_O-glyco"/>
</dbReference>
<dbReference type="EnsemblMetazoa" id="CLYHEMT016834.1">
    <property type="protein sequence ID" value="CLYHEMP016834.1"/>
    <property type="gene ID" value="CLYHEMG016834"/>
</dbReference>
<dbReference type="PANTHER" id="PTHR35170:SF2">
    <property type="entry name" value="PROTEIN DD3-3"/>
    <property type="match status" value="1"/>
</dbReference>
<protein>
    <recommendedName>
        <fullName evidence="5">Protein DD3-3</fullName>
    </recommendedName>
</protein>
<accession>A0A7M5X356</accession>
<dbReference type="GeneID" id="136819168"/>
<dbReference type="OrthoDB" id="6020041at2759"/>
<evidence type="ECO:0000256" key="2">
    <source>
        <dbReference type="SAM" id="SignalP"/>
    </source>
</evidence>